<sequence length="218" mass="22640">MATSTDPTVPIPTTTDIDDDDDDDVTSMAPAPHLPPTPTPNIPTSSLLSLTSVPTPTSTNASVSSSPTAASGNGGLSVGASVGIGIGAALGVILLLLAGWFCVRRNRSGLRRLSKGSAASDTAHDLEKPGEGMGPEIREHRALGPVEMDTSERGLSELASPVIPVEAAGDRGFAVELQGSKVPPKRSRERLFLDSPIDEEQGRFEKDVGPVDEKRSPL</sequence>
<keyword evidence="4" id="KW-1185">Reference proteome</keyword>
<keyword evidence="2" id="KW-0812">Transmembrane</keyword>
<protein>
    <recommendedName>
        <fullName evidence="5">Mid2 domain-containing protein</fullName>
    </recommendedName>
</protein>
<name>A0AAD4FAH4_9PLEO</name>
<evidence type="ECO:0000313" key="4">
    <source>
        <dbReference type="Proteomes" id="UP001199106"/>
    </source>
</evidence>
<reference evidence="3" key="1">
    <citation type="submission" date="2021-07" db="EMBL/GenBank/DDBJ databases">
        <title>Genome Resource of American Ginseng Black Spot Pathogen Alternaria panax.</title>
        <authorList>
            <person name="Qiu C."/>
            <person name="Wang W."/>
            <person name="Liu Z."/>
        </authorList>
    </citation>
    <scope>NUCLEOTIDE SEQUENCE</scope>
    <source>
        <strain evidence="3">BNCC115425</strain>
    </source>
</reference>
<evidence type="ECO:0000313" key="3">
    <source>
        <dbReference type="EMBL" id="KAG9186197.1"/>
    </source>
</evidence>
<feature type="region of interest" description="Disordered" evidence="1">
    <location>
        <begin position="112"/>
        <end position="137"/>
    </location>
</feature>
<evidence type="ECO:0000256" key="2">
    <source>
        <dbReference type="SAM" id="Phobius"/>
    </source>
</evidence>
<accession>A0AAD4FAH4</accession>
<feature type="compositionally biased region" description="Basic and acidic residues" evidence="1">
    <location>
        <begin position="200"/>
        <end position="218"/>
    </location>
</feature>
<feature type="compositionally biased region" description="Pro residues" evidence="1">
    <location>
        <begin position="32"/>
        <end position="41"/>
    </location>
</feature>
<feature type="compositionally biased region" description="Basic and acidic residues" evidence="1">
    <location>
        <begin position="122"/>
        <end position="137"/>
    </location>
</feature>
<comment type="caution">
    <text evidence="3">The sequence shown here is derived from an EMBL/GenBank/DDBJ whole genome shotgun (WGS) entry which is preliminary data.</text>
</comment>
<dbReference type="Proteomes" id="UP001199106">
    <property type="component" value="Unassembled WGS sequence"/>
</dbReference>
<feature type="region of interest" description="Disordered" evidence="1">
    <location>
        <begin position="176"/>
        <end position="218"/>
    </location>
</feature>
<dbReference type="EMBL" id="JAANER010000009">
    <property type="protein sequence ID" value="KAG9186197.1"/>
    <property type="molecule type" value="Genomic_DNA"/>
</dbReference>
<proteinExistence type="predicted"/>
<dbReference type="AlphaFoldDB" id="A0AAD4FAH4"/>
<feature type="compositionally biased region" description="Low complexity" evidence="1">
    <location>
        <begin position="1"/>
        <end position="15"/>
    </location>
</feature>
<feature type="transmembrane region" description="Helical" evidence="2">
    <location>
        <begin position="82"/>
        <end position="103"/>
    </location>
</feature>
<evidence type="ECO:0008006" key="5">
    <source>
        <dbReference type="Google" id="ProtNLM"/>
    </source>
</evidence>
<feature type="compositionally biased region" description="Acidic residues" evidence="1">
    <location>
        <begin position="16"/>
        <end position="25"/>
    </location>
</feature>
<organism evidence="3 4">
    <name type="scientific">Alternaria panax</name>
    <dbReference type="NCBI Taxonomy" id="48097"/>
    <lineage>
        <taxon>Eukaryota</taxon>
        <taxon>Fungi</taxon>
        <taxon>Dikarya</taxon>
        <taxon>Ascomycota</taxon>
        <taxon>Pezizomycotina</taxon>
        <taxon>Dothideomycetes</taxon>
        <taxon>Pleosporomycetidae</taxon>
        <taxon>Pleosporales</taxon>
        <taxon>Pleosporineae</taxon>
        <taxon>Pleosporaceae</taxon>
        <taxon>Alternaria</taxon>
        <taxon>Alternaria sect. Panax</taxon>
    </lineage>
</organism>
<keyword evidence="2" id="KW-0472">Membrane</keyword>
<evidence type="ECO:0000256" key="1">
    <source>
        <dbReference type="SAM" id="MobiDB-lite"/>
    </source>
</evidence>
<feature type="region of interest" description="Disordered" evidence="1">
    <location>
        <begin position="1"/>
        <end position="73"/>
    </location>
</feature>
<feature type="compositionally biased region" description="Low complexity" evidence="1">
    <location>
        <begin position="42"/>
        <end position="59"/>
    </location>
</feature>
<feature type="compositionally biased region" description="Polar residues" evidence="1">
    <location>
        <begin position="60"/>
        <end position="71"/>
    </location>
</feature>
<gene>
    <name evidence="3" type="ORF">G6011_02753</name>
</gene>
<keyword evidence="2" id="KW-1133">Transmembrane helix</keyword>